<organism evidence="1">
    <name type="scientific">Thiomonas intermedia (strain K12)</name>
    <name type="common">Thiobacillus intermedius</name>
    <dbReference type="NCBI Taxonomy" id="75379"/>
    <lineage>
        <taxon>Bacteria</taxon>
        <taxon>Pseudomonadati</taxon>
        <taxon>Pseudomonadota</taxon>
        <taxon>Betaproteobacteria</taxon>
        <taxon>Burkholderiales</taxon>
        <taxon>Thiomonas</taxon>
    </lineage>
</organism>
<dbReference type="STRING" id="75379.Tint_0569"/>
<dbReference type="KEGG" id="tin:Tint_0569"/>
<proteinExistence type="predicted"/>
<sequence>MRTTLSIIDDVLNAARQIRAWQHNGVPLLTDAVVEGREALVLLCGLGAVEVTP</sequence>
<evidence type="ECO:0000313" key="1">
    <source>
        <dbReference type="EMBL" id="ADG29969.1"/>
    </source>
</evidence>
<gene>
    <name evidence="1" type="ordered locus">Tint_0569</name>
</gene>
<dbReference type="EMBL" id="CP002021">
    <property type="protein sequence ID" value="ADG29969.1"/>
    <property type="molecule type" value="Genomic_DNA"/>
</dbReference>
<accession>D5X5R6</accession>
<dbReference type="AlphaFoldDB" id="D5X5R6"/>
<reference evidence="1" key="1">
    <citation type="submission" date="2010-04" db="EMBL/GenBank/DDBJ databases">
        <title>Complete sequence of Thiomonas intermedia K12.</title>
        <authorList>
            <consortium name="US DOE Joint Genome Institute"/>
            <person name="Lucas S."/>
            <person name="Copeland A."/>
            <person name="Lapidus A."/>
            <person name="Cheng J.-F."/>
            <person name="Bruce D."/>
            <person name="Goodwin L."/>
            <person name="Pitluck S."/>
            <person name="Davenport K."/>
            <person name="Detter J.C."/>
            <person name="Han C."/>
            <person name="Tapia R."/>
            <person name="Land M."/>
            <person name="Hauser L."/>
            <person name="Kyrpides N."/>
            <person name="Ovchinnikova G."/>
            <person name="Kerfeld C.A."/>
            <person name="Cannon G.C."/>
            <person name="Heinhorst S."/>
            <person name="Woyke T."/>
        </authorList>
    </citation>
    <scope>NUCLEOTIDE SEQUENCE [LARGE SCALE GENOMIC DNA]</scope>
    <source>
        <strain evidence="1">K12</strain>
    </source>
</reference>
<dbReference type="HOGENOM" id="CLU_3067238_0_0_4"/>
<protein>
    <submittedName>
        <fullName evidence="1">Uncharacterized protein</fullName>
    </submittedName>
</protein>
<name>D5X5R6_THIK1</name>